<dbReference type="STRING" id="1391627.SAMN05216464_110186"/>
<evidence type="ECO:0000313" key="2">
    <source>
        <dbReference type="EMBL" id="SDE88620.1"/>
    </source>
</evidence>
<protein>
    <submittedName>
        <fullName evidence="2">Helix-turn-helix domain-containing protein</fullName>
    </submittedName>
</protein>
<gene>
    <name evidence="2" type="ORF">SAMN05216464_110186</name>
</gene>
<keyword evidence="3" id="KW-1185">Reference proteome</keyword>
<dbReference type="PANTHER" id="PTHR34585:SF22">
    <property type="entry name" value="HELIX-TURN-HELIX DOMAIN-CONTAINING PROTEIN"/>
    <property type="match status" value="1"/>
</dbReference>
<dbReference type="AlphaFoldDB" id="A0A1G7GKG2"/>
<dbReference type="EMBL" id="FNAI01000010">
    <property type="protein sequence ID" value="SDE88620.1"/>
    <property type="molecule type" value="Genomic_DNA"/>
</dbReference>
<dbReference type="RefSeq" id="WP_091152126.1">
    <property type="nucleotide sequence ID" value="NZ_FNAI01000010.1"/>
</dbReference>
<dbReference type="Pfam" id="PF12728">
    <property type="entry name" value="HTH_17"/>
    <property type="match status" value="1"/>
</dbReference>
<dbReference type="OrthoDB" id="1524679at2"/>
<reference evidence="2 3" key="1">
    <citation type="submission" date="2016-10" db="EMBL/GenBank/DDBJ databases">
        <authorList>
            <person name="de Groot N.N."/>
        </authorList>
    </citation>
    <scope>NUCLEOTIDE SEQUENCE [LARGE SCALE GENOMIC DNA]</scope>
    <source>
        <strain evidence="2 3">47C3B</strain>
    </source>
</reference>
<dbReference type="InterPro" id="IPR041657">
    <property type="entry name" value="HTH_17"/>
</dbReference>
<dbReference type="Proteomes" id="UP000199072">
    <property type="component" value="Unassembled WGS sequence"/>
</dbReference>
<accession>A0A1G7GKG2</accession>
<dbReference type="SUPFAM" id="SSF46955">
    <property type="entry name" value="Putative DNA-binding domain"/>
    <property type="match status" value="1"/>
</dbReference>
<evidence type="ECO:0000313" key="3">
    <source>
        <dbReference type="Proteomes" id="UP000199072"/>
    </source>
</evidence>
<dbReference type="InterPro" id="IPR009061">
    <property type="entry name" value="DNA-bd_dom_put_sf"/>
</dbReference>
<organism evidence="2 3">
    <name type="scientific">Mucilaginibacter pineti</name>
    <dbReference type="NCBI Taxonomy" id="1391627"/>
    <lineage>
        <taxon>Bacteria</taxon>
        <taxon>Pseudomonadati</taxon>
        <taxon>Bacteroidota</taxon>
        <taxon>Sphingobacteriia</taxon>
        <taxon>Sphingobacteriales</taxon>
        <taxon>Sphingobacteriaceae</taxon>
        <taxon>Mucilaginibacter</taxon>
    </lineage>
</organism>
<sequence length="105" mass="12114">MLRIKNNEEKNNGMNANQLITVADLEKFKVDLLAEIRQIVKSSNGLPSKKWLKSSEVMKLLHISPGKLQTMRKSGVLCFMRIGGSIYYEQEDINRMFEKNKVNQN</sequence>
<name>A0A1G7GKG2_9SPHI</name>
<evidence type="ECO:0000259" key="1">
    <source>
        <dbReference type="Pfam" id="PF12728"/>
    </source>
</evidence>
<dbReference type="PANTHER" id="PTHR34585">
    <property type="match status" value="1"/>
</dbReference>
<proteinExistence type="predicted"/>
<feature type="domain" description="Helix-turn-helix" evidence="1">
    <location>
        <begin position="51"/>
        <end position="100"/>
    </location>
</feature>